<feature type="domain" description="CHAT" evidence="3">
    <location>
        <begin position="677"/>
        <end position="973"/>
    </location>
</feature>
<dbReference type="RefSeq" id="WP_089356601.1">
    <property type="nucleotide sequence ID" value="NZ_FZPD01000003.1"/>
</dbReference>
<dbReference type="OrthoDB" id="9771112at2"/>
<name>A0A239IXK2_EKHLU</name>
<dbReference type="Pfam" id="PF12770">
    <property type="entry name" value="CHAT"/>
    <property type="match status" value="1"/>
</dbReference>
<feature type="coiled-coil region" evidence="2">
    <location>
        <begin position="561"/>
        <end position="595"/>
    </location>
</feature>
<dbReference type="Pfam" id="PF13424">
    <property type="entry name" value="TPR_12"/>
    <property type="match status" value="2"/>
</dbReference>
<evidence type="ECO:0000259" key="3">
    <source>
        <dbReference type="Pfam" id="PF12770"/>
    </source>
</evidence>
<gene>
    <name evidence="4" type="ORF">SAMN05421640_1868</name>
</gene>
<dbReference type="InterPro" id="IPR019734">
    <property type="entry name" value="TPR_rpt"/>
</dbReference>
<evidence type="ECO:0000256" key="1">
    <source>
        <dbReference type="PROSITE-ProRule" id="PRU00339"/>
    </source>
</evidence>
<dbReference type="InterPro" id="IPR011990">
    <property type="entry name" value="TPR-like_helical_dom_sf"/>
</dbReference>
<dbReference type="PANTHER" id="PTHR10098:SF112">
    <property type="entry name" value="SLR0380 PROTEIN"/>
    <property type="match status" value="1"/>
</dbReference>
<dbReference type="SUPFAM" id="SSF48452">
    <property type="entry name" value="TPR-like"/>
    <property type="match status" value="3"/>
</dbReference>
<organism evidence="4 5">
    <name type="scientific">Ekhidna lutea</name>
    <dbReference type="NCBI Taxonomy" id="447679"/>
    <lineage>
        <taxon>Bacteria</taxon>
        <taxon>Pseudomonadati</taxon>
        <taxon>Bacteroidota</taxon>
        <taxon>Cytophagia</taxon>
        <taxon>Cytophagales</taxon>
        <taxon>Reichenbachiellaceae</taxon>
        <taxon>Ekhidna</taxon>
    </lineage>
</organism>
<evidence type="ECO:0000313" key="4">
    <source>
        <dbReference type="EMBL" id="SNS97948.1"/>
    </source>
</evidence>
<protein>
    <submittedName>
        <fullName evidence="4">CHAT domain-containing protein</fullName>
    </submittedName>
</protein>
<dbReference type="Pfam" id="PF13181">
    <property type="entry name" value="TPR_8"/>
    <property type="match status" value="1"/>
</dbReference>
<dbReference type="Gene3D" id="1.25.40.10">
    <property type="entry name" value="Tetratricopeptide repeat domain"/>
    <property type="match status" value="2"/>
</dbReference>
<proteinExistence type="predicted"/>
<feature type="repeat" description="TPR" evidence="1">
    <location>
        <begin position="302"/>
        <end position="335"/>
    </location>
</feature>
<accession>A0A239IXK2</accession>
<keyword evidence="2" id="KW-0175">Coiled coil</keyword>
<dbReference type="AlphaFoldDB" id="A0A239IXK2"/>
<dbReference type="Proteomes" id="UP000198393">
    <property type="component" value="Unassembled WGS sequence"/>
</dbReference>
<dbReference type="SMART" id="SM00028">
    <property type="entry name" value="TPR"/>
    <property type="match status" value="4"/>
</dbReference>
<evidence type="ECO:0000313" key="5">
    <source>
        <dbReference type="Proteomes" id="UP000198393"/>
    </source>
</evidence>
<keyword evidence="1" id="KW-0802">TPR repeat</keyword>
<evidence type="ECO:0000256" key="2">
    <source>
        <dbReference type="SAM" id="Coils"/>
    </source>
</evidence>
<keyword evidence="5" id="KW-1185">Reference proteome</keyword>
<dbReference type="EMBL" id="FZPD01000003">
    <property type="protein sequence ID" value="SNS97948.1"/>
    <property type="molecule type" value="Genomic_DNA"/>
</dbReference>
<dbReference type="InterPro" id="IPR024983">
    <property type="entry name" value="CHAT_dom"/>
</dbReference>
<sequence length="975" mass="109480">MNRIQILLIFSLISFSTYSQGFLKKLKEAVEDQVEDADAGSLINKDDRMSGFRNQQLVKDTSNYNYIFSQGNRASFFANREGKESLLLTIAKNYEDEEEGIDAVELELYEQAFDLNRSGEMSIYINPWAANLNFLEALGLMTSQFAYSEALLDSAFEITDLVDIDTLNIPEKYALGKTIANISILIHAEGKYNLSEDFINETIKYFKEHIGENSIALASLNNNHAVIAQSQGRYTEAENYFNEAEEIIKMNDRVGSLSHAIITSNRALLYNEIGQYEEAKAAIQRAMEMASGEIRERGRDNVSFQINQGLIYYSAGEYEQAEQVFREIIELKEKRFAKNQTDVGNVKNYLAATLMESGKPAEVPELLNDALRIFEKKYSTDHPAYIKTKHNLGRYYLASGDYQNASSTLSDVNKTYESFFGDQHPDYLSSLEDLAVVAWKLEDYAVAKSRFEKVINSNLALVEKYFGAMSEYEKGQYWAKVRPSILKFYAYAVDQGDADPTLLTDMYNLHLKTKGILLSASSKVREQILSSDNEELKNTYSEWVETKESLLVYYSYSKSQLQEQQIDLAAEEAKANQLEKELNRLSSTFAQSNKLPSTTLADVKTKLGAKDAAIEIIGYPAFENTFTDEKKYAFLIADLSSANPKLVVIDDGQELDTKYAKAYLNMVKVKAKDRITYDKFWKPVDEVLMGKEDVHLSLDGVYFQVNIGGLQRQDGSFVSDALDLHLYTSTRDLVKPKKDGFASKKASFIGYPDFGAKGLLAPLPGTKAEIDAASQITKSRGFSTDVFMQNQATEEQFKKISSPSLLHVATHGFFLPESQTSGEKVFGVEVSEAKDNPLLRSGLMLANAEQTMTEATQGTEVNTTNNGVLTAYEVITLDLKNTDLVVLSACETGLGEIKSGEGVYGLQRAFQVAGAESVIMSLWKVSDEATMQLMTNFYKEWMGGKPKEEAFFTAQKKLRESFPEPYYWGAFVMLN</sequence>
<reference evidence="4 5" key="1">
    <citation type="submission" date="2017-06" db="EMBL/GenBank/DDBJ databases">
        <authorList>
            <person name="Kim H.J."/>
            <person name="Triplett B.A."/>
        </authorList>
    </citation>
    <scope>NUCLEOTIDE SEQUENCE [LARGE SCALE GENOMIC DNA]</scope>
    <source>
        <strain evidence="4 5">DSM 19307</strain>
    </source>
</reference>
<dbReference type="PANTHER" id="PTHR10098">
    <property type="entry name" value="RAPSYN-RELATED"/>
    <property type="match status" value="1"/>
</dbReference>
<dbReference type="PROSITE" id="PS50005">
    <property type="entry name" value="TPR"/>
    <property type="match status" value="1"/>
</dbReference>